<dbReference type="Gene3D" id="2.30.110.10">
    <property type="entry name" value="Electron Transport, Fmn-binding Protein, Chain A"/>
    <property type="match status" value="1"/>
</dbReference>
<name>A0A6G5QGY8_9BACT</name>
<dbReference type="InterPro" id="IPR012349">
    <property type="entry name" value="Split_barrel_FMN-bd"/>
</dbReference>
<reference evidence="3 4" key="1">
    <citation type="submission" date="2016-07" db="EMBL/GenBank/DDBJ databases">
        <title>Comparative genomics of the Campylobacter concisus group.</title>
        <authorList>
            <person name="Miller W.G."/>
            <person name="Yee E."/>
            <person name="Chapman M.H."/>
            <person name="Huynh S."/>
            <person name="Bono J.L."/>
            <person name="On S.L.W."/>
            <person name="StLeger J."/>
            <person name="Foster G."/>
            <person name="Parker C.T."/>
        </authorList>
    </citation>
    <scope>NUCLEOTIDE SEQUENCE [LARGE SCALE GENOMIC DNA]</scope>
    <source>
        <strain evidence="3 4">CCUG 21559</strain>
    </source>
</reference>
<dbReference type="InterPro" id="IPR037119">
    <property type="entry name" value="Haem_oxidase_HugZ-like_sf"/>
</dbReference>
<gene>
    <name evidence="3" type="primary">chuZ</name>
    <name evidence="3" type="ORF">CMUC_1185</name>
</gene>
<dbReference type="GO" id="GO:0070967">
    <property type="term" value="F:coenzyme F420 binding"/>
    <property type="evidence" value="ECO:0007669"/>
    <property type="project" value="TreeGrafter"/>
</dbReference>
<dbReference type="GO" id="GO:0016627">
    <property type="term" value="F:oxidoreductase activity, acting on the CH-CH group of donors"/>
    <property type="evidence" value="ECO:0007669"/>
    <property type="project" value="TreeGrafter"/>
</dbReference>
<dbReference type="EMBL" id="CP012542">
    <property type="protein sequence ID" value="QCD44955.1"/>
    <property type="molecule type" value="Genomic_DNA"/>
</dbReference>
<organism evidence="3 4">
    <name type="scientific">Campylobacter mucosalis CCUG 21559</name>
    <dbReference type="NCBI Taxonomy" id="1032067"/>
    <lineage>
        <taxon>Bacteria</taxon>
        <taxon>Pseudomonadati</taxon>
        <taxon>Campylobacterota</taxon>
        <taxon>Epsilonproteobacteria</taxon>
        <taxon>Campylobacterales</taxon>
        <taxon>Campylobacteraceae</taxon>
        <taxon>Campylobacter</taxon>
    </lineage>
</organism>
<dbReference type="InterPro" id="IPR019595">
    <property type="entry name" value="DUF2470"/>
</dbReference>
<evidence type="ECO:0000256" key="1">
    <source>
        <dbReference type="ARBA" id="ARBA00023002"/>
    </source>
</evidence>
<feature type="domain" description="DUF2470" evidence="2">
    <location>
        <begin position="2"/>
        <end position="61"/>
    </location>
</feature>
<dbReference type="GO" id="GO:0005829">
    <property type="term" value="C:cytosol"/>
    <property type="evidence" value="ECO:0007669"/>
    <property type="project" value="TreeGrafter"/>
</dbReference>
<keyword evidence="1" id="KW-0560">Oxidoreductase</keyword>
<protein>
    <submittedName>
        <fullName evidence="3">Iron-responsive cellular heme oxygenase</fullName>
    </submittedName>
</protein>
<dbReference type="InterPro" id="IPR026324">
    <property type="entry name" value="Haem_oxygenase_HugZ"/>
</dbReference>
<dbReference type="PANTHER" id="PTHR35176">
    <property type="entry name" value="HEME OXYGENASE HI_0854-RELATED"/>
    <property type="match status" value="1"/>
</dbReference>
<evidence type="ECO:0000313" key="3">
    <source>
        <dbReference type="EMBL" id="QCD44955.1"/>
    </source>
</evidence>
<dbReference type="PANTHER" id="PTHR35176:SF6">
    <property type="entry name" value="HEME OXYGENASE HI_0854-RELATED"/>
    <property type="match status" value="1"/>
</dbReference>
<evidence type="ECO:0000259" key="2">
    <source>
        <dbReference type="Pfam" id="PF10615"/>
    </source>
</evidence>
<evidence type="ECO:0000313" key="4">
    <source>
        <dbReference type="Proteomes" id="UP000503264"/>
    </source>
</evidence>
<dbReference type="Proteomes" id="UP000503264">
    <property type="component" value="Chromosome"/>
</dbReference>
<dbReference type="AlphaFoldDB" id="A0A6G5QGY8"/>
<dbReference type="Gene3D" id="3.20.180.10">
    <property type="entry name" value="PNP-oxidase-like"/>
    <property type="match status" value="1"/>
</dbReference>
<dbReference type="NCBIfam" id="TIGR04109">
    <property type="entry name" value="heme_ox_HugZ"/>
    <property type="match status" value="1"/>
</dbReference>
<dbReference type="RefSeq" id="WP_169763908.1">
    <property type="nucleotide sequence ID" value="NZ_CP012542.1"/>
</dbReference>
<keyword evidence="4" id="KW-1185">Reference proteome</keyword>
<dbReference type="Pfam" id="PF10615">
    <property type="entry name" value="DUF2470"/>
    <property type="match status" value="1"/>
</dbReference>
<dbReference type="InterPro" id="IPR052019">
    <property type="entry name" value="F420H2_bilvrd_red/Heme_oxyg"/>
</dbReference>
<accession>A0A6G5QGY8</accession>
<dbReference type="SUPFAM" id="SSF50475">
    <property type="entry name" value="FMN-binding split barrel"/>
    <property type="match status" value="2"/>
</dbReference>
<sequence>MKQRAIDHMNSDHLDILVEFCKKFSGVENPTNVKMTDINEDGMQIVCDEASSFVPFLNKASGSGFRDAIIELYSSIKGENSNSAIQSGMLNFINSFNSLLISSIKDGQAISSYSPFVRDNDDFYICISSVAEHYSSIKQNPDKISILFIQDEKDAKSLFARVRASFRAEASFVDSDLRDFYLQKFKTAYPNESALAFIEQMKDFYIVKISPKSGRYVKGFGAAYDTDGLKIVSSGRVNNPHTK</sequence>
<proteinExistence type="predicted"/>